<reference evidence="1 2" key="1">
    <citation type="submission" date="2023-07" db="EMBL/GenBank/DDBJ databases">
        <title>Sorghum-associated microbial communities from plants grown in Nebraska, USA.</title>
        <authorList>
            <person name="Schachtman D."/>
        </authorList>
    </citation>
    <scope>NUCLEOTIDE SEQUENCE [LARGE SCALE GENOMIC DNA]</scope>
    <source>
        <strain evidence="1 2">CC60</strain>
    </source>
</reference>
<keyword evidence="2" id="KW-1185">Reference proteome</keyword>
<organism evidence="1 2">
    <name type="scientific">Luteibacter jiangsuensis</name>
    <dbReference type="NCBI Taxonomy" id="637577"/>
    <lineage>
        <taxon>Bacteria</taxon>
        <taxon>Pseudomonadati</taxon>
        <taxon>Pseudomonadota</taxon>
        <taxon>Gammaproteobacteria</taxon>
        <taxon>Lysobacterales</taxon>
        <taxon>Rhodanobacteraceae</taxon>
        <taxon>Luteibacter</taxon>
    </lineage>
</organism>
<name>A0ABT9SUB5_9GAMM</name>
<protein>
    <submittedName>
        <fullName evidence="1">Uncharacterized protein (DUF2384 family)</fullName>
    </submittedName>
</protein>
<sequence length="162" mass="18094">MMGTRDGEERVKAFCLDVARAAPMERIDRVRRGIAPVWVSRLARAMRIADEHLVLYLGLDRRAMARRLAGGERLAPHDSEAIVATAKLLGDTFLALAAGGQVVQEVHIARQLGMWLRTPTPDLDHRAPIQYLDVTEGRELVARMWIDRYTSADVRRLAGQAA</sequence>
<evidence type="ECO:0000313" key="1">
    <source>
        <dbReference type="EMBL" id="MDQ0008580.1"/>
    </source>
</evidence>
<comment type="caution">
    <text evidence="1">The sequence shown here is derived from an EMBL/GenBank/DDBJ whole genome shotgun (WGS) entry which is preliminary data.</text>
</comment>
<evidence type="ECO:0000313" key="2">
    <source>
        <dbReference type="Proteomes" id="UP001237737"/>
    </source>
</evidence>
<gene>
    <name evidence="1" type="ORF">J2T07_000739</name>
</gene>
<dbReference type="RefSeq" id="WP_306847374.1">
    <property type="nucleotide sequence ID" value="NZ_JAUSSK010000001.1"/>
</dbReference>
<dbReference type="EMBL" id="JAUSSK010000001">
    <property type="protein sequence ID" value="MDQ0008580.1"/>
    <property type="molecule type" value="Genomic_DNA"/>
</dbReference>
<proteinExistence type="predicted"/>
<accession>A0ABT9SUB5</accession>
<dbReference type="Proteomes" id="UP001237737">
    <property type="component" value="Unassembled WGS sequence"/>
</dbReference>